<dbReference type="AlphaFoldDB" id="A0A8X6R5C0"/>
<evidence type="ECO:0000313" key="1">
    <source>
        <dbReference type="EMBL" id="GFX88691.1"/>
    </source>
</evidence>
<keyword evidence="2" id="KW-1185">Reference proteome</keyword>
<sequence>MQVHEIHQSKGLNVRLSLAVVLSTIQMTVRFSSVPPQFRGRTPWGRIYDLSSHFSIPQPHERTCNSTATLNMGGASPRNPKVVFFFLVNQQNQPSHYAD</sequence>
<proteinExistence type="predicted"/>
<dbReference type="Proteomes" id="UP000887159">
    <property type="component" value="Unassembled WGS sequence"/>
</dbReference>
<protein>
    <submittedName>
        <fullName evidence="1">Uncharacterized protein</fullName>
    </submittedName>
</protein>
<accession>A0A8X6R5C0</accession>
<comment type="caution">
    <text evidence="1">The sequence shown here is derived from an EMBL/GenBank/DDBJ whole genome shotgun (WGS) entry which is preliminary data.</text>
</comment>
<organism evidence="1 2">
    <name type="scientific">Trichonephila clavipes</name>
    <name type="common">Golden silk orbweaver</name>
    <name type="synonym">Nephila clavipes</name>
    <dbReference type="NCBI Taxonomy" id="2585209"/>
    <lineage>
        <taxon>Eukaryota</taxon>
        <taxon>Metazoa</taxon>
        <taxon>Ecdysozoa</taxon>
        <taxon>Arthropoda</taxon>
        <taxon>Chelicerata</taxon>
        <taxon>Arachnida</taxon>
        <taxon>Araneae</taxon>
        <taxon>Araneomorphae</taxon>
        <taxon>Entelegynae</taxon>
        <taxon>Araneoidea</taxon>
        <taxon>Nephilidae</taxon>
        <taxon>Trichonephila</taxon>
    </lineage>
</organism>
<name>A0A8X6R5C0_TRICX</name>
<evidence type="ECO:0000313" key="2">
    <source>
        <dbReference type="Proteomes" id="UP000887159"/>
    </source>
</evidence>
<gene>
    <name evidence="1" type="ORF">TNCV_4636121</name>
</gene>
<dbReference type="EMBL" id="BMAU01021058">
    <property type="protein sequence ID" value="GFX88691.1"/>
    <property type="molecule type" value="Genomic_DNA"/>
</dbReference>
<reference evidence="1" key="1">
    <citation type="submission" date="2020-08" db="EMBL/GenBank/DDBJ databases">
        <title>Multicomponent nature underlies the extraordinary mechanical properties of spider dragline silk.</title>
        <authorList>
            <person name="Kono N."/>
            <person name="Nakamura H."/>
            <person name="Mori M."/>
            <person name="Yoshida Y."/>
            <person name="Ohtoshi R."/>
            <person name="Malay A.D."/>
            <person name="Moran D.A.P."/>
            <person name="Tomita M."/>
            <person name="Numata K."/>
            <person name="Arakawa K."/>
        </authorList>
    </citation>
    <scope>NUCLEOTIDE SEQUENCE</scope>
</reference>